<keyword evidence="2 10" id="KW-1040">Host Golgi apparatus</keyword>
<evidence type="ECO:0000256" key="6">
    <source>
        <dbReference type="ARBA" id="ARBA00022989"/>
    </source>
</evidence>
<comment type="subcellular location">
    <subcellularLocation>
        <location evidence="10">Host Golgi apparatus membrane</location>
        <topology evidence="10">Multi-pass membrane protein</topology>
    </subcellularLocation>
    <subcellularLocation>
        <location evidence="10">Virion membrane</location>
        <topology evidence="10">Multi-pass membrane protein</topology>
    </subcellularLocation>
</comment>
<evidence type="ECO:0000256" key="4">
    <source>
        <dbReference type="ARBA" id="ARBA00022870"/>
    </source>
</evidence>
<keyword evidence="1 10" id="KW-0812">Transmembrane</keyword>
<gene>
    <name evidence="10 11" type="primary">M</name>
</gene>
<dbReference type="CDD" id="cd21594">
    <property type="entry name" value="deltaCoV_M"/>
    <property type="match status" value="1"/>
</dbReference>
<dbReference type="GO" id="GO:0016020">
    <property type="term" value="C:membrane"/>
    <property type="evidence" value="ECO:0007669"/>
    <property type="project" value="InterPro"/>
</dbReference>
<proteinExistence type="predicted"/>
<evidence type="ECO:0000256" key="1">
    <source>
        <dbReference type="ARBA" id="ARBA00022692"/>
    </source>
</evidence>
<dbReference type="GO" id="GO:0055036">
    <property type="term" value="C:virion membrane"/>
    <property type="evidence" value="ECO:0007669"/>
    <property type="project" value="UniProtKB-SubCell"/>
</dbReference>
<keyword evidence="6 10" id="KW-1133">Transmembrane helix</keyword>
<organism evidence="11">
    <name type="scientific">Shorebird deltacoronavirus</name>
    <dbReference type="NCBI Taxonomy" id="2776968"/>
    <lineage>
        <taxon>Viruses</taxon>
        <taxon>Riboviria</taxon>
        <taxon>Orthornavirae</taxon>
        <taxon>Pisuviricota</taxon>
        <taxon>Pisoniviricetes</taxon>
        <taxon>Nidovirales</taxon>
        <taxon>Cornidovirineae</taxon>
        <taxon>Coronaviridae</taxon>
        <taxon>Orthocoronavirinae</taxon>
        <taxon>Deltacoronavirus</taxon>
    </lineage>
</organism>
<dbReference type="InterPro" id="IPR002574">
    <property type="entry name" value="M_CoV"/>
</dbReference>
<evidence type="ECO:0000313" key="11">
    <source>
        <dbReference type="EMBL" id="QPB10670.1"/>
    </source>
</evidence>
<reference evidence="11" key="1">
    <citation type="journal article" date="2021" name="Virology (Lond)">
        <title>RNA virome abundance and diversity is associated with host age in a bird species.</title>
        <authorList>
            <person name="Wille M."/>
            <person name="Shi M."/>
            <person name="Hurt A.C."/>
            <person name="Klaassen M."/>
            <person name="Holmes E.C."/>
        </authorList>
    </citation>
    <scope>NUCLEOTIDE SEQUENCE</scope>
    <source>
        <strain evidence="11">MW01_1o</strain>
    </source>
</reference>
<dbReference type="GO" id="GO:0019031">
    <property type="term" value="C:viral envelope"/>
    <property type="evidence" value="ECO:0007669"/>
    <property type="project" value="UniProtKB-KW"/>
</dbReference>
<evidence type="ECO:0000256" key="2">
    <source>
        <dbReference type="ARBA" id="ARBA00022812"/>
    </source>
</evidence>
<evidence type="ECO:0000256" key="3">
    <source>
        <dbReference type="ARBA" id="ARBA00022844"/>
    </source>
</evidence>
<feature type="transmembrane region" description="Helical" evidence="10">
    <location>
        <begin position="20"/>
        <end position="39"/>
    </location>
</feature>
<accession>A0A8E4VQZ7</accession>
<keyword evidence="8" id="KW-0325">Glycoprotein</keyword>
<comment type="function">
    <text evidence="10">Component of the viral envelope that plays a central role in virus morphogenesis and assembly via its interactions with other viral proteins.</text>
</comment>
<dbReference type="GO" id="GO:0044178">
    <property type="term" value="C:host cell Golgi membrane"/>
    <property type="evidence" value="ECO:0007669"/>
    <property type="project" value="UniProtKB-SubCell"/>
</dbReference>
<dbReference type="EMBL" id="MT993565">
    <property type="protein sequence ID" value="QPB10670.1"/>
    <property type="molecule type" value="Genomic_RNA"/>
</dbReference>
<comment type="subunit">
    <text evidence="10">Homomultimer. Interacts with envelope E protein in the budding compartment of the host cell, which is located between endoplasmic reticulum and the Golgi complex. Forms a complex with HE and S proteins. Interacts with nucleocapsid N protein. This interaction probably participates in RNA packaging into the virus.</text>
</comment>
<keyword evidence="3 10" id="KW-0946">Virion</keyword>
<keyword evidence="4 10" id="KW-1043">Host membrane</keyword>
<keyword evidence="5 10" id="KW-0261">Viral envelope protein</keyword>
<dbReference type="Pfam" id="PF01635">
    <property type="entry name" value="CoV_M"/>
    <property type="match status" value="1"/>
</dbReference>
<dbReference type="InterPro" id="IPR044346">
    <property type="entry name" value="M_deltaCoV"/>
</dbReference>
<dbReference type="GO" id="GO:0039660">
    <property type="term" value="F:structural constituent of virion"/>
    <property type="evidence" value="ECO:0007669"/>
    <property type="project" value="UniProtKB-KW"/>
</dbReference>
<evidence type="ECO:0000256" key="9">
    <source>
        <dbReference type="ARBA" id="ARBA00023311"/>
    </source>
</evidence>
<sequence>MLKYTNFQETIMSDTEEWQLIVFIIIVWALGVILQGGYATRFRLIYVIKLVLLWLLQPFTLVVTIWTAVEKGNSPTSAVFIIAIVFAVLTAVSWVRYAYDSIRLVMKTHSAWAFSPESRIIAGIVDGMGNGRCVPLDYMAPILAPVIKHGKLKLHGQELATGLSVGTVPRDMAVFTPSDTFHYRLWKTVESAADSNVAVLIYQSDRASNAGLHTITTSGSGNARLYKYM</sequence>
<name>A0A8E4VQZ7_9NIDO</name>
<keyword evidence="9 10" id="KW-0468">Viral matrix protein</keyword>
<evidence type="ECO:0000256" key="7">
    <source>
        <dbReference type="ARBA" id="ARBA00023136"/>
    </source>
</evidence>
<evidence type="ECO:0000256" key="5">
    <source>
        <dbReference type="ARBA" id="ARBA00022879"/>
    </source>
</evidence>
<dbReference type="PROSITE" id="PS51927">
    <property type="entry name" value="COV_M"/>
    <property type="match status" value="1"/>
</dbReference>
<evidence type="ECO:0000256" key="10">
    <source>
        <dbReference type="RuleBase" id="RU363118"/>
    </source>
</evidence>
<keyword evidence="7 10" id="KW-0472">Membrane</keyword>
<feature type="transmembrane region" description="Helical" evidence="10">
    <location>
        <begin position="78"/>
        <end position="99"/>
    </location>
</feature>
<protein>
    <recommendedName>
        <fullName evidence="10">Membrane protein</fullName>
        <shortName evidence="10">M protein</shortName>
    </recommendedName>
    <alternativeName>
        <fullName evidence="10">E1 glycoprotein</fullName>
    </alternativeName>
    <alternativeName>
        <fullName evidence="10">Matrix glycoprotein</fullName>
    </alternativeName>
    <alternativeName>
        <fullName evidence="10">Membrane glycoprotein</fullName>
    </alternativeName>
</protein>
<evidence type="ECO:0000256" key="8">
    <source>
        <dbReference type="ARBA" id="ARBA00023180"/>
    </source>
</evidence>
<feature type="transmembrane region" description="Helical" evidence="10">
    <location>
        <begin position="46"/>
        <end position="66"/>
    </location>
</feature>